<evidence type="ECO:0000313" key="3">
    <source>
        <dbReference type="Proteomes" id="UP001152561"/>
    </source>
</evidence>
<accession>A0A9Q1R5F7</accession>
<dbReference type="EMBL" id="JAJAGQ010000015">
    <property type="protein sequence ID" value="KAJ8541578.1"/>
    <property type="molecule type" value="Genomic_DNA"/>
</dbReference>
<dbReference type="InterPro" id="IPR011043">
    <property type="entry name" value="Gal_Oxase/kelch_b-propeller"/>
</dbReference>
<dbReference type="Gene3D" id="1.20.1280.50">
    <property type="match status" value="1"/>
</dbReference>
<dbReference type="InterPro" id="IPR036047">
    <property type="entry name" value="F-box-like_dom_sf"/>
</dbReference>
<evidence type="ECO:0000259" key="1">
    <source>
        <dbReference type="PROSITE" id="PS50181"/>
    </source>
</evidence>
<dbReference type="CDD" id="cd22157">
    <property type="entry name" value="F-box_AtFBW1-like"/>
    <property type="match status" value="1"/>
</dbReference>
<dbReference type="InterPro" id="IPR017451">
    <property type="entry name" value="F-box-assoc_interact_dom"/>
</dbReference>
<dbReference type="AlphaFoldDB" id="A0A9Q1R5F7"/>
<dbReference type="SUPFAM" id="SSF81383">
    <property type="entry name" value="F-box domain"/>
    <property type="match status" value="1"/>
</dbReference>
<keyword evidence="3" id="KW-1185">Reference proteome</keyword>
<dbReference type="NCBIfam" id="TIGR01640">
    <property type="entry name" value="F_box_assoc_1"/>
    <property type="match status" value="1"/>
</dbReference>
<reference evidence="3" key="1">
    <citation type="journal article" date="2023" name="Proc. Natl. Acad. Sci. U.S.A.">
        <title>Genomic and structural basis for evolution of tropane alkaloid biosynthesis.</title>
        <authorList>
            <person name="Wanga Y.-J."/>
            <person name="Taina T."/>
            <person name="Yua J.-Y."/>
            <person name="Lia J."/>
            <person name="Xua B."/>
            <person name="Chenc J."/>
            <person name="D'Auriad J.C."/>
            <person name="Huanga J.-P."/>
            <person name="Huanga S.-X."/>
        </authorList>
    </citation>
    <scope>NUCLEOTIDE SEQUENCE [LARGE SCALE GENOMIC DNA]</scope>
    <source>
        <strain evidence="3">cv. KIB-2019</strain>
    </source>
</reference>
<comment type="caution">
    <text evidence="2">The sequence shown here is derived from an EMBL/GenBank/DDBJ whole genome shotgun (WGS) entry which is preliminary data.</text>
</comment>
<dbReference type="PANTHER" id="PTHR31672">
    <property type="entry name" value="BNACNNG10540D PROTEIN"/>
    <property type="match status" value="1"/>
</dbReference>
<dbReference type="Pfam" id="PF07734">
    <property type="entry name" value="FBA_1"/>
    <property type="match status" value="1"/>
</dbReference>
<proteinExistence type="predicted"/>
<dbReference type="SMART" id="SM00256">
    <property type="entry name" value="FBOX"/>
    <property type="match status" value="1"/>
</dbReference>
<feature type="domain" description="F-box" evidence="1">
    <location>
        <begin position="9"/>
        <end position="55"/>
    </location>
</feature>
<dbReference type="PANTHER" id="PTHR31672:SF13">
    <property type="entry name" value="F-BOX PROTEIN CPR30-LIKE"/>
    <property type="match status" value="1"/>
</dbReference>
<dbReference type="InterPro" id="IPR015915">
    <property type="entry name" value="Kelch-typ_b-propeller"/>
</dbReference>
<dbReference type="PROSITE" id="PS50181">
    <property type="entry name" value="FBOX"/>
    <property type="match status" value="1"/>
</dbReference>
<dbReference type="InterPro" id="IPR050796">
    <property type="entry name" value="SCF_F-box_component"/>
</dbReference>
<dbReference type="InterPro" id="IPR001810">
    <property type="entry name" value="F-box_dom"/>
</dbReference>
<sequence length="411" mass="47522">MGSKRPTIMVGRRHLPEDLLVDILLRLPVESLLRFKCVCKHWYALIKSPSFIEKHFHHKNNRARLLICNLTMSLDEGRSIDFSLLPDKIVPGVQPETKILHQLRRVTDFLSVTGPVDGLFLLEKAEVNPEDDSRLALWNPATREFWPLPPVTFELQPFKDHDYQFALGFDPSTRDYKVLWIRIFWDDWGLGVSPNCLVNIYSLRNNSWKNLKPEFPYCCSLHDPIGATYLNGAYYWLFGRLDNKSCRICSFDMCIEQFREMQGPVIPNVQWGKLMLRGDSLAILVGVDPGKPIISIYDVWVMNQQEGSWTKVLTVQPLIKVAHWPSGVREDDKMIFKITETSQLVLYDPTTRQVTDLGFQLDLIYGRTWVSNYKESLVPIKRGNDIQGKDNAVKQLDHFFNRLEKTSRPGG</sequence>
<protein>
    <recommendedName>
        <fullName evidence="1">F-box domain-containing protein</fullName>
    </recommendedName>
</protein>
<evidence type="ECO:0000313" key="2">
    <source>
        <dbReference type="EMBL" id="KAJ8541578.1"/>
    </source>
</evidence>
<name>A0A9Q1R5F7_9SOLA</name>
<dbReference type="Gene3D" id="2.120.10.80">
    <property type="entry name" value="Kelch-type beta propeller"/>
    <property type="match status" value="1"/>
</dbReference>
<dbReference type="OrthoDB" id="1867629at2759"/>
<organism evidence="2 3">
    <name type="scientific">Anisodus acutangulus</name>
    <dbReference type="NCBI Taxonomy" id="402998"/>
    <lineage>
        <taxon>Eukaryota</taxon>
        <taxon>Viridiplantae</taxon>
        <taxon>Streptophyta</taxon>
        <taxon>Embryophyta</taxon>
        <taxon>Tracheophyta</taxon>
        <taxon>Spermatophyta</taxon>
        <taxon>Magnoliopsida</taxon>
        <taxon>eudicotyledons</taxon>
        <taxon>Gunneridae</taxon>
        <taxon>Pentapetalae</taxon>
        <taxon>asterids</taxon>
        <taxon>lamiids</taxon>
        <taxon>Solanales</taxon>
        <taxon>Solanaceae</taxon>
        <taxon>Solanoideae</taxon>
        <taxon>Hyoscyameae</taxon>
        <taxon>Anisodus</taxon>
    </lineage>
</organism>
<gene>
    <name evidence="2" type="ORF">K7X08_002394</name>
</gene>
<dbReference type="Proteomes" id="UP001152561">
    <property type="component" value="Unassembled WGS sequence"/>
</dbReference>
<dbReference type="InterPro" id="IPR006527">
    <property type="entry name" value="F-box-assoc_dom_typ1"/>
</dbReference>
<dbReference type="SUPFAM" id="SSF50965">
    <property type="entry name" value="Galactose oxidase, central domain"/>
    <property type="match status" value="1"/>
</dbReference>
<dbReference type="Pfam" id="PF00646">
    <property type="entry name" value="F-box"/>
    <property type="match status" value="1"/>
</dbReference>